<dbReference type="PRINTS" id="PR00105">
    <property type="entry name" value="C5METTRFRASE"/>
</dbReference>
<dbReference type="Pfam" id="PF00145">
    <property type="entry name" value="DNA_methylase"/>
    <property type="match status" value="1"/>
</dbReference>
<keyword evidence="5" id="KW-0680">Restriction system</keyword>
<name>A0ABU7V7Q7_9MICO</name>
<keyword evidence="4 6" id="KW-0949">S-adenosyl-L-methionine</keyword>
<reference evidence="8 9" key="1">
    <citation type="submission" date="2024-01" db="EMBL/GenBank/DDBJ databases">
        <title>the genome sequence of strain Microbacterium schleiferi NBRC 15075.</title>
        <authorList>
            <person name="Ding Y."/>
            <person name="Zhang G."/>
        </authorList>
    </citation>
    <scope>NUCLEOTIDE SEQUENCE [LARGE SCALE GENOMIC DNA]</scope>
    <source>
        <strain evidence="8 9">NBRC 15075</strain>
    </source>
</reference>
<dbReference type="Proteomes" id="UP001351900">
    <property type="component" value="Unassembled WGS sequence"/>
</dbReference>
<dbReference type="PANTHER" id="PTHR10629">
    <property type="entry name" value="CYTOSINE-SPECIFIC METHYLTRANSFERASE"/>
    <property type="match status" value="1"/>
</dbReference>
<keyword evidence="3 6" id="KW-0808">Transferase</keyword>
<keyword evidence="9" id="KW-1185">Reference proteome</keyword>
<dbReference type="InterPro" id="IPR031303">
    <property type="entry name" value="C5_meth_CS"/>
</dbReference>
<protein>
    <recommendedName>
        <fullName evidence="1">DNA (cytosine-5-)-methyltransferase</fullName>
        <ecNumber evidence="1">2.1.1.37</ecNumber>
    </recommendedName>
</protein>
<evidence type="ECO:0000256" key="1">
    <source>
        <dbReference type="ARBA" id="ARBA00011975"/>
    </source>
</evidence>
<dbReference type="Gene3D" id="3.90.120.10">
    <property type="entry name" value="DNA Methylase, subunit A, domain 2"/>
    <property type="match status" value="1"/>
</dbReference>
<dbReference type="SUPFAM" id="SSF53335">
    <property type="entry name" value="S-adenosyl-L-methionine-dependent methyltransferases"/>
    <property type="match status" value="1"/>
</dbReference>
<evidence type="ECO:0000256" key="2">
    <source>
        <dbReference type="ARBA" id="ARBA00022603"/>
    </source>
</evidence>
<keyword evidence="2 6" id="KW-0489">Methyltransferase</keyword>
<comment type="similarity">
    <text evidence="6 7">Belongs to the class I-like SAM-binding methyltransferase superfamily. C5-methyltransferase family.</text>
</comment>
<dbReference type="RefSeq" id="WP_331791613.1">
    <property type="nucleotide sequence ID" value="NZ_BAAAUO010000008.1"/>
</dbReference>
<evidence type="ECO:0000256" key="4">
    <source>
        <dbReference type="ARBA" id="ARBA00022691"/>
    </source>
</evidence>
<sequence>MSASPARKGRRPKYPLRAIDLFSGAGGLSQGFRDAGYEIPFALDFDEDSCATYRLNHPETSVACASIKDFTPAQIKKLAGGRVDVVLGGPSCQSFSTAGRRTGWVAEGDERNDLWEHMFKVVEHLKPKAFLMENVPGMVYWKEGAFGDKILKRFTDLGYTVKKEILLAADWGVPQRRRRLFIVGILNGQEFAFPEPTHMGGWRRDSLELWEKRRQEKGLLPHITLQDAIGDLPEIGTAVGAVSAGYTVHKEKASPFAQRMRGKSRKVRDHEVQHLSTDTTKLISHVPSGGTWRDIPPHLLPDRYRGMRRTDSTNLLGRLDWNLPSYTVTTQFNNVTTGCFTHPTEHRSLSVREGARLQTFPDSYHFVGSVVSRCRQIGNAVPPLLASVLAHELAVQVWGAQAAKHHPRSQPIQPSKAMTGPAATDELAKARMKRDAYQDTAAERGIQDTLKAENVTFTLKARDEVTARPNKEIVIESAGVVVLVNGCFLHGCEKHSRETKSSTKWWAEKIKQNQARDAESRRLWRAEGWEVVELWEHEDPKDSVRHIREVMTASVGAATNIASITVG</sequence>
<evidence type="ECO:0000313" key="9">
    <source>
        <dbReference type="Proteomes" id="UP001351900"/>
    </source>
</evidence>
<dbReference type="GO" id="GO:0003886">
    <property type="term" value="F:DNA (cytosine-5-)-methyltransferase activity"/>
    <property type="evidence" value="ECO:0007669"/>
    <property type="project" value="UniProtKB-EC"/>
</dbReference>
<accession>A0ABU7V7Q7</accession>
<comment type="caution">
    <text evidence="8">The sequence shown here is derived from an EMBL/GenBank/DDBJ whole genome shotgun (WGS) entry which is preliminary data.</text>
</comment>
<dbReference type="EC" id="2.1.1.37" evidence="1"/>
<organism evidence="8 9">
    <name type="scientific">Microbacterium schleiferi</name>
    <dbReference type="NCBI Taxonomy" id="69362"/>
    <lineage>
        <taxon>Bacteria</taxon>
        <taxon>Bacillati</taxon>
        <taxon>Actinomycetota</taxon>
        <taxon>Actinomycetes</taxon>
        <taxon>Micrococcales</taxon>
        <taxon>Microbacteriaceae</taxon>
        <taxon>Microbacterium</taxon>
    </lineage>
</organism>
<dbReference type="InterPro" id="IPR050390">
    <property type="entry name" value="C5-Methyltransferase"/>
</dbReference>
<dbReference type="Gene3D" id="3.40.50.150">
    <property type="entry name" value="Vaccinia Virus protein VP39"/>
    <property type="match status" value="1"/>
</dbReference>
<dbReference type="InterPro" id="IPR001525">
    <property type="entry name" value="C5_MeTfrase"/>
</dbReference>
<dbReference type="NCBIfam" id="TIGR00675">
    <property type="entry name" value="dcm"/>
    <property type="match status" value="1"/>
</dbReference>
<dbReference type="InterPro" id="IPR011335">
    <property type="entry name" value="Restrct_endonuc-II-like"/>
</dbReference>
<evidence type="ECO:0000256" key="5">
    <source>
        <dbReference type="ARBA" id="ARBA00022747"/>
    </source>
</evidence>
<proteinExistence type="inferred from homology"/>
<evidence type="ECO:0000313" key="8">
    <source>
        <dbReference type="EMBL" id="MEF2255310.1"/>
    </source>
</evidence>
<dbReference type="GO" id="GO:0032259">
    <property type="term" value="P:methylation"/>
    <property type="evidence" value="ECO:0007669"/>
    <property type="project" value="UniProtKB-KW"/>
</dbReference>
<feature type="active site" evidence="6">
    <location>
        <position position="92"/>
    </location>
</feature>
<evidence type="ECO:0000256" key="7">
    <source>
        <dbReference type="RuleBase" id="RU000416"/>
    </source>
</evidence>
<dbReference type="PROSITE" id="PS51679">
    <property type="entry name" value="SAM_MT_C5"/>
    <property type="match status" value="1"/>
</dbReference>
<gene>
    <name evidence="8" type="primary">dcm</name>
    <name evidence="8" type="ORF">V2V91_09220</name>
</gene>
<evidence type="ECO:0000256" key="6">
    <source>
        <dbReference type="PROSITE-ProRule" id="PRU01016"/>
    </source>
</evidence>
<evidence type="ECO:0000256" key="3">
    <source>
        <dbReference type="ARBA" id="ARBA00022679"/>
    </source>
</evidence>
<dbReference type="InterPro" id="IPR029063">
    <property type="entry name" value="SAM-dependent_MTases_sf"/>
</dbReference>
<dbReference type="Gene3D" id="3.40.960.10">
    <property type="entry name" value="VSR Endonuclease"/>
    <property type="match status" value="1"/>
</dbReference>
<dbReference type="SUPFAM" id="SSF52980">
    <property type="entry name" value="Restriction endonuclease-like"/>
    <property type="match status" value="1"/>
</dbReference>
<dbReference type="PROSITE" id="PS00095">
    <property type="entry name" value="C5_MTASE_2"/>
    <property type="match status" value="1"/>
</dbReference>
<dbReference type="EMBL" id="JAZHOV010000005">
    <property type="protein sequence ID" value="MEF2255310.1"/>
    <property type="molecule type" value="Genomic_DNA"/>
</dbReference>
<dbReference type="PANTHER" id="PTHR10629:SF52">
    <property type="entry name" value="DNA (CYTOSINE-5)-METHYLTRANSFERASE 1"/>
    <property type="match status" value="1"/>
</dbReference>